<dbReference type="Pfam" id="PF25137">
    <property type="entry name" value="ADH_Fe_C"/>
    <property type="match status" value="1"/>
</dbReference>
<dbReference type="CDD" id="cd08183">
    <property type="entry name" value="Fe-ADH-like"/>
    <property type="match status" value="1"/>
</dbReference>
<protein>
    <submittedName>
        <fullName evidence="7">Iron-containing alcohol dehydrogenase</fullName>
    </submittedName>
</protein>
<reference evidence="7 8" key="1">
    <citation type="submission" date="2022-04" db="EMBL/GenBank/DDBJ databases">
        <title>Roseobacter sp. WL0113 is a bacterium isolated from neritic sediment.</title>
        <authorList>
            <person name="Wang L."/>
            <person name="He W."/>
            <person name="Zhang D.-F."/>
        </authorList>
    </citation>
    <scope>NUCLEOTIDE SEQUENCE [LARGE SCALE GENOMIC DNA]</scope>
    <source>
        <strain evidence="7 8">WL0113</strain>
    </source>
</reference>
<dbReference type="PROSITE" id="PS00913">
    <property type="entry name" value="ADH_IRON_1"/>
    <property type="match status" value="1"/>
</dbReference>
<comment type="caution">
    <text evidence="7">The sequence shown here is derived from an EMBL/GenBank/DDBJ whole genome shotgun (WGS) entry which is preliminary data.</text>
</comment>
<accession>A0ABT3BHU4</accession>
<dbReference type="InterPro" id="IPR056798">
    <property type="entry name" value="ADH_Fe_C"/>
</dbReference>
<proteinExistence type="inferred from homology"/>
<keyword evidence="3" id="KW-0560">Oxidoreductase</keyword>
<keyword evidence="8" id="KW-1185">Reference proteome</keyword>
<comment type="similarity">
    <text evidence="2">Belongs to the iron-containing alcohol dehydrogenase family.</text>
</comment>
<dbReference type="PANTHER" id="PTHR11496">
    <property type="entry name" value="ALCOHOL DEHYDROGENASE"/>
    <property type="match status" value="1"/>
</dbReference>
<dbReference type="InterPro" id="IPR039697">
    <property type="entry name" value="Alcohol_dehydrogenase_Fe"/>
</dbReference>
<evidence type="ECO:0000259" key="6">
    <source>
        <dbReference type="Pfam" id="PF25137"/>
    </source>
</evidence>
<evidence type="ECO:0000313" key="8">
    <source>
        <dbReference type="Proteomes" id="UP001208690"/>
    </source>
</evidence>
<dbReference type="InterPro" id="IPR001670">
    <property type="entry name" value="ADH_Fe/GldA"/>
</dbReference>
<sequence>MSIAAFSFATAGRIIFGRGTADRVCAEACALGRSILLIRGRSVAWVDGLTDDFRASGAEVTTVVCTGEPTVEMVEAAVTQGRAAGVEVVVAVGGGSAIDLGKAVAALLPGKSGTMAHLESVGAGRPLTAQPLPFVAVPTTAGTGAEVTKNAVIAVPEARRKVSLRDDRMLPDIAIIDPALTDGAPRAQTLASGLDALTQVIEPYLSHRANPLTDALCQAAIRRGTRALVRLAEAEEAAARDEMAFTSLAGGLALANAGLGAVHGLAGVLGGRLGAPHGLICGRLLGPVLVANARQMRAEREDLGRFGEVASWLGEALGQDAGEVFEALPDVLDRWEVPRLGPWFTAETDMDAIAAEAADASSMKANPCVLPPEALVDVLRQAV</sequence>
<dbReference type="Proteomes" id="UP001208690">
    <property type="component" value="Unassembled WGS sequence"/>
</dbReference>
<evidence type="ECO:0000256" key="1">
    <source>
        <dbReference type="ARBA" id="ARBA00001962"/>
    </source>
</evidence>
<dbReference type="Pfam" id="PF00465">
    <property type="entry name" value="Fe-ADH"/>
    <property type="match status" value="1"/>
</dbReference>
<dbReference type="InterPro" id="IPR018211">
    <property type="entry name" value="ADH_Fe_CS"/>
</dbReference>
<feature type="domain" description="Alcohol dehydrogenase iron-type/glycerol dehydrogenase GldA" evidence="5">
    <location>
        <begin position="13"/>
        <end position="178"/>
    </location>
</feature>
<gene>
    <name evidence="7" type="ORF">MUB52_17065</name>
</gene>
<dbReference type="Gene3D" id="3.40.50.1970">
    <property type="match status" value="1"/>
</dbReference>
<name>A0ABT3BHU4_9RHOB</name>
<keyword evidence="4" id="KW-0520">NAD</keyword>
<evidence type="ECO:0000256" key="4">
    <source>
        <dbReference type="ARBA" id="ARBA00023027"/>
    </source>
</evidence>
<evidence type="ECO:0000256" key="3">
    <source>
        <dbReference type="ARBA" id="ARBA00023002"/>
    </source>
</evidence>
<evidence type="ECO:0000259" key="5">
    <source>
        <dbReference type="Pfam" id="PF00465"/>
    </source>
</evidence>
<evidence type="ECO:0000256" key="2">
    <source>
        <dbReference type="ARBA" id="ARBA00007358"/>
    </source>
</evidence>
<dbReference type="Gene3D" id="1.20.1090.10">
    <property type="entry name" value="Dehydroquinate synthase-like - alpha domain"/>
    <property type="match status" value="1"/>
</dbReference>
<comment type="cofactor">
    <cofactor evidence="1">
        <name>Fe cation</name>
        <dbReference type="ChEBI" id="CHEBI:24875"/>
    </cofactor>
</comment>
<organism evidence="7 8">
    <name type="scientific">Roseobacter sinensis</name>
    <dbReference type="NCBI Taxonomy" id="2931391"/>
    <lineage>
        <taxon>Bacteria</taxon>
        <taxon>Pseudomonadati</taxon>
        <taxon>Pseudomonadota</taxon>
        <taxon>Alphaproteobacteria</taxon>
        <taxon>Rhodobacterales</taxon>
        <taxon>Roseobacteraceae</taxon>
        <taxon>Roseobacter</taxon>
    </lineage>
</organism>
<dbReference type="EMBL" id="JALIEB010000012">
    <property type="protein sequence ID" value="MCV3273145.1"/>
    <property type="molecule type" value="Genomic_DNA"/>
</dbReference>
<dbReference type="PANTHER" id="PTHR11496:SF102">
    <property type="entry name" value="ALCOHOL DEHYDROGENASE 4"/>
    <property type="match status" value="1"/>
</dbReference>
<dbReference type="SUPFAM" id="SSF56796">
    <property type="entry name" value="Dehydroquinate synthase-like"/>
    <property type="match status" value="1"/>
</dbReference>
<feature type="domain" description="Fe-containing alcohol dehydrogenase-like C-terminal" evidence="6">
    <location>
        <begin position="189"/>
        <end position="382"/>
    </location>
</feature>
<evidence type="ECO:0000313" key="7">
    <source>
        <dbReference type="EMBL" id="MCV3273145.1"/>
    </source>
</evidence>